<evidence type="ECO:0000256" key="1">
    <source>
        <dbReference type="SAM" id="MobiDB-lite"/>
    </source>
</evidence>
<dbReference type="Proteomes" id="UP000242519">
    <property type="component" value="Unassembled WGS sequence"/>
</dbReference>
<reference evidence="2 3" key="1">
    <citation type="submission" date="2017-04" db="EMBL/GenBank/DDBJ databases">
        <title>Draft genome sequence of Marssonina coronaria NL1: causal agent of apple blotch.</title>
        <authorList>
            <person name="Cheng Q."/>
        </authorList>
    </citation>
    <scope>NUCLEOTIDE SEQUENCE [LARGE SCALE GENOMIC DNA]</scope>
    <source>
        <strain evidence="2 3">NL1</strain>
    </source>
</reference>
<evidence type="ECO:0000313" key="2">
    <source>
        <dbReference type="EMBL" id="OWO99240.1"/>
    </source>
</evidence>
<proteinExistence type="predicted"/>
<feature type="compositionally biased region" description="Acidic residues" evidence="1">
    <location>
        <begin position="24"/>
        <end position="42"/>
    </location>
</feature>
<evidence type="ECO:0000313" key="3">
    <source>
        <dbReference type="Proteomes" id="UP000242519"/>
    </source>
</evidence>
<feature type="compositionally biased region" description="Low complexity" evidence="1">
    <location>
        <begin position="44"/>
        <end position="57"/>
    </location>
</feature>
<keyword evidence="3" id="KW-1185">Reference proteome</keyword>
<feature type="compositionally biased region" description="Polar residues" evidence="1">
    <location>
        <begin position="1"/>
        <end position="16"/>
    </location>
</feature>
<gene>
    <name evidence="2" type="ORF">B2J93_1128</name>
</gene>
<dbReference type="OrthoDB" id="3509066at2759"/>
<feature type="region of interest" description="Disordered" evidence="1">
    <location>
        <begin position="1"/>
        <end position="69"/>
    </location>
</feature>
<protein>
    <submittedName>
        <fullName evidence="2">Uncharacterized protein</fullName>
    </submittedName>
</protein>
<feature type="region of interest" description="Disordered" evidence="1">
    <location>
        <begin position="381"/>
        <end position="420"/>
    </location>
</feature>
<dbReference type="EMBL" id="MZNU01000365">
    <property type="protein sequence ID" value="OWO99240.1"/>
    <property type="molecule type" value="Genomic_DNA"/>
</dbReference>
<comment type="caution">
    <text evidence="2">The sequence shown here is derived from an EMBL/GenBank/DDBJ whole genome shotgun (WGS) entry which is preliminary data.</text>
</comment>
<dbReference type="InParanoid" id="A0A218YWW1"/>
<sequence>MTDHLSNNEQGKTPGSESVKATLDESDVQSEAEVMDPSEDEATNASVDGSDNGSDDANNSDEEDDPYDDEYCEQSRLHICCQCEGRLFTTPNECWPWRCSKDDCKHDVCDDCGEVDEDGMTIYGSDDEGDEFAIQDPAAEQRVVVKKLRGPMSLQFMIRLLPSRYSVKIYHGFPAELQSRIAVYSLLPEPRIIYLRWSHLKKAWKYGSTPVPAVITAQALEGSSVKSVAREFLKPGPTIPSSSATIPWVNFTTDTIAFSYLRCGSREKDASEYLQAVSAAVDIIKSNANLPGVPKVRYVQMSWCQMAGEITLVLDQFVGTTGLRRVILAAHDHYREDSQFDASRREDEYAEMEQAAKDRKLQGYAFEAKLLLDGVDIAERIANESGSDGDPGGELGDDSEESGREDDGFGDENEQSDECA</sequence>
<feature type="compositionally biased region" description="Acidic residues" evidence="1">
    <location>
        <begin position="58"/>
        <end position="69"/>
    </location>
</feature>
<accession>A0A218YWW1</accession>
<feature type="compositionally biased region" description="Acidic residues" evidence="1">
    <location>
        <begin position="408"/>
        <end position="420"/>
    </location>
</feature>
<dbReference type="AlphaFoldDB" id="A0A218YWW1"/>
<organism evidence="2 3">
    <name type="scientific">Diplocarpon coronariae</name>
    <dbReference type="NCBI Taxonomy" id="2795749"/>
    <lineage>
        <taxon>Eukaryota</taxon>
        <taxon>Fungi</taxon>
        <taxon>Dikarya</taxon>
        <taxon>Ascomycota</taxon>
        <taxon>Pezizomycotina</taxon>
        <taxon>Leotiomycetes</taxon>
        <taxon>Helotiales</taxon>
        <taxon>Drepanopezizaceae</taxon>
        <taxon>Diplocarpon</taxon>
    </lineage>
</organism>
<name>A0A218YWW1_9HELO</name>